<dbReference type="Gene3D" id="3.40.50.300">
    <property type="entry name" value="P-loop containing nucleotide triphosphate hydrolases"/>
    <property type="match status" value="1"/>
</dbReference>
<evidence type="ECO:0000256" key="4">
    <source>
        <dbReference type="ARBA" id="ARBA00022840"/>
    </source>
</evidence>
<dbReference type="InterPro" id="IPR003593">
    <property type="entry name" value="AAA+_ATPase"/>
</dbReference>
<dbReference type="GO" id="GO:0016887">
    <property type="term" value="F:ATP hydrolysis activity"/>
    <property type="evidence" value="ECO:0007669"/>
    <property type="project" value="InterPro"/>
</dbReference>
<organism evidence="6 7">
    <name type="scientific">Litorilituus sediminis</name>
    <dbReference type="NCBI Taxonomy" id="718192"/>
    <lineage>
        <taxon>Bacteria</taxon>
        <taxon>Pseudomonadati</taxon>
        <taxon>Pseudomonadota</taxon>
        <taxon>Gammaproteobacteria</taxon>
        <taxon>Alteromonadales</taxon>
        <taxon>Colwelliaceae</taxon>
        <taxon>Litorilituus</taxon>
    </lineage>
</organism>
<evidence type="ECO:0000259" key="5">
    <source>
        <dbReference type="PROSITE" id="PS50893"/>
    </source>
</evidence>
<dbReference type="GO" id="GO:0005524">
    <property type="term" value="F:ATP binding"/>
    <property type="evidence" value="ECO:0007669"/>
    <property type="project" value="UniProtKB-KW"/>
</dbReference>
<dbReference type="AlphaFoldDB" id="A0A4P6P3J1"/>
<dbReference type="FunFam" id="3.40.50.300:FF:000134">
    <property type="entry name" value="Iron-enterobactin ABC transporter ATP-binding protein"/>
    <property type="match status" value="1"/>
</dbReference>
<dbReference type="PANTHER" id="PTHR42794">
    <property type="entry name" value="HEMIN IMPORT ATP-BINDING PROTEIN HMUV"/>
    <property type="match status" value="1"/>
</dbReference>
<proteinExistence type="inferred from homology"/>
<dbReference type="InterPro" id="IPR017871">
    <property type="entry name" value="ABC_transporter-like_CS"/>
</dbReference>
<evidence type="ECO:0000256" key="2">
    <source>
        <dbReference type="ARBA" id="ARBA00022448"/>
    </source>
</evidence>
<dbReference type="Pfam" id="PF00005">
    <property type="entry name" value="ABC_tran"/>
    <property type="match status" value="1"/>
</dbReference>
<dbReference type="InterPro" id="IPR003439">
    <property type="entry name" value="ABC_transporter-like_ATP-bd"/>
</dbReference>
<dbReference type="EMBL" id="CP034759">
    <property type="protein sequence ID" value="QBG35368.1"/>
    <property type="molecule type" value="Genomic_DNA"/>
</dbReference>
<dbReference type="KEGG" id="lsd:EMK97_06360"/>
<evidence type="ECO:0000256" key="3">
    <source>
        <dbReference type="ARBA" id="ARBA00022741"/>
    </source>
</evidence>
<gene>
    <name evidence="6" type="ORF">EMK97_06360</name>
</gene>
<comment type="similarity">
    <text evidence="1">Belongs to the ABC transporter superfamily.</text>
</comment>
<dbReference type="PANTHER" id="PTHR42794:SF2">
    <property type="entry name" value="ABC TRANSPORTER ATP-BINDING PROTEIN"/>
    <property type="match status" value="1"/>
</dbReference>
<keyword evidence="3" id="KW-0547">Nucleotide-binding</keyword>
<name>A0A4P6P3J1_9GAMM</name>
<dbReference type="OrthoDB" id="5292475at2"/>
<dbReference type="PROSITE" id="PS00211">
    <property type="entry name" value="ABC_TRANSPORTER_1"/>
    <property type="match status" value="1"/>
</dbReference>
<dbReference type="SMART" id="SM00382">
    <property type="entry name" value="AAA"/>
    <property type="match status" value="1"/>
</dbReference>
<dbReference type="Proteomes" id="UP000290244">
    <property type="component" value="Chromosome"/>
</dbReference>
<dbReference type="CDD" id="cd03214">
    <property type="entry name" value="ABC_Iron-Siderophores_B12_Hemin"/>
    <property type="match status" value="1"/>
</dbReference>
<dbReference type="InterPro" id="IPR027417">
    <property type="entry name" value="P-loop_NTPase"/>
</dbReference>
<protein>
    <submittedName>
        <fullName evidence="6">ABC transporter ATP-binding protein</fullName>
    </submittedName>
</protein>
<evidence type="ECO:0000313" key="6">
    <source>
        <dbReference type="EMBL" id="QBG35368.1"/>
    </source>
</evidence>
<accession>A0A4P6P3J1</accession>
<keyword evidence="4 6" id="KW-0067">ATP-binding</keyword>
<evidence type="ECO:0000256" key="1">
    <source>
        <dbReference type="ARBA" id="ARBA00005417"/>
    </source>
</evidence>
<keyword evidence="7" id="KW-1185">Reference proteome</keyword>
<evidence type="ECO:0000313" key="7">
    <source>
        <dbReference type="Proteomes" id="UP000290244"/>
    </source>
</evidence>
<reference evidence="6 7" key="1">
    <citation type="submission" date="2018-12" db="EMBL/GenBank/DDBJ databases">
        <title>Complete genome of Litorilituus sediminis.</title>
        <authorList>
            <person name="Liu A."/>
            <person name="Rong J."/>
        </authorList>
    </citation>
    <scope>NUCLEOTIDE SEQUENCE [LARGE SCALE GENOMIC DNA]</scope>
    <source>
        <strain evidence="6 7">JCM 17549</strain>
    </source>
</reference>
<dbReference type="RefSeq" id="WP_130600478.1">
    <property type="nucleotide sequence ID" value="NZ_CP034759.1"/>
</dbReference>
<feature type="domain" description="ABC transporter" evidence="5">
    <location>
        <begin position="5"/>
        <end position="242"/>
    </location>
</feature>
<dbReference type="SUPFAM" id="SSF52540">
    <property type="entry name" value="P-loop containing nucleoside triphosphate hydrolases"/>
    <property type="match status" value="1"/>
</dbReference>
<dbReference type="PROSITE" id="PS50893">
    <property type="entry name" value="ABC_TRANSPORTER_2"/>
    <property type="match status" value="1"/>
</dbReference>
<sequence>MSTLLNVQNLSWHAAGKPILQNISFNVSKGEVLGIIGPNGSGKTSLLKCITQQLKSHFRSGVSGSIHLKNKKITQYKAKELAQHFAMVMQNNEASFALSVLEIMKMGLLPYKKLFSFDTDHDFHQIELALNKVGLRYKLHSAYHELSGGEQQRVLIARALVQSSDILILDEPTNHLDVYYQHQILQLVSQLPITVIMTVHDLNLASQYCQRLLLLNQGKLVADNTPENMLSQSVIPEVFGLPCQQDIDPVTQATRVSFYLPKVSESNALRNHSND</sequence>
<keyword evidence="2" id="KW-0813">Transport</keyword>